<dbReference type="AlphaFoldDB" id="A3KB09"/>
<keyword evidence="2" id="KW-1185">Reference proteome</keyword>
<gene>
    <name evidence="1" type="ORF">SSE37_03395</name>
</gene>
<comment type="caution">
    <text evidence="1">The sequence shown here is derived from an EMBL/GenBank/DDBJ whole genome shotgun (WGS) entry which is preliminary data.</text>
</comment>
<accession>A3KB09</accession>
<evidence type="ECO:0000313" key="2">
    <source>
        <dbReference type="Proteomes" id="UP000005713"/>
    </source>
</evidence>
<dbReference type="RefSeq" id="WP_005864109.1">
    <property type="nucleotide sequence ID" value="NZ_AAYA01000028.1"/>
</dbReference>
<name>A3KB09_SAGS3</name>
<dbReference type="EMBL" id="AAYA01000028">
    <property type="protein sequence ID" value="EBA05635.1"/>
    <property type="molecule type" value="Genomic_DNA"/>
</dbReference>
<proteinExistence type="predicted"/>
<dbReference type="eggNOG" id="ENOG5033438">
    <property type="taxonomic scope" value="Bacteria"/>
</dbReference>
<organism evidence="1 2">
    <name type="scientific">Sagittula stellata (strain ATCC 700073 / DSM 11524 / E-37)</name>
    <dbReference type="NCBI Taxonomy" id="388399"/>
    <lineage>
        <taxon>Bacteria</taxon>
        <taxon>Pseudomonadati</taxon>
        <taxon>Pseudomonadota</taxon>
        <taxon>Alphaproteobacteria</taxon>
        <taxon>Rhodobacterales</taxon>
        <taxon>Roseobacteraceae</taxon>
        <taxon>Sagittula</taxon>
    </lineage>
</organism>
<sequence>MPPRLTLDTGQRSAPLNDDRAFARAYVEEVMKTHLPQDYWSLSPEGRIEMTMNGRRYARHFGITDVKSQMMFITLMWEVGANFFMFSGFKEIAVSAVDGPSKIDAFFEVDSDLAAEAIMNADSRYWYPDMAGITGLNG</sequence>
<dbReference type="OrthoDB" id="6428868at2"/>
<evidence type="ECO:0000313" key="1">
    <source>
        <dbReference type="EMBL" id="EBA05635.1"/>
    </source>
</evidence>
<reference evidence="1 2" key="1">
    <citation type="submission" date="2006-06" db="EMBL/GenBank/DDBJ databases">
        <authorList>
            <person name="Moran M.A."/>
            <person name="Ferriera S."/>
            <person name="Johnson J."/>
            <person name="Kravitz S."/>
            <person name="Beeson K."/>
            <person name="Sutton G."/>
            <person name="Rogers Y.-H."/>
            <person name="Friedman R."/>
            <person name="Frazier M."/>
            <person name="Venter J.C."/>
        </authorList>
    </citation>
    <scope>NUCLEOTIDE SEQUENCE [LARGE SCALE GENOMIC DNA]</scope>
    <source>
        <strain evidence="1 2">E-37</strain>
    </source>
</reference>
<dbReference type="Proteomes" id="UP000005713">
    <property type="component" value="Unassembled WGS sequence"/>
</dbReference>
<protein>
    <submittedName>
        <fullName evidence="1">Uncharacterized protein</fullName>
    </submittedName>
</protein>